<sequence>MCLLTCWWDEVGEVSTRSELIQETLRNSLQFKQRIASPLVTDRRVMLTCSVKPMEFPSLGKGFAFKSSAFGKGSYGNSIRQGDDDGYIGGFDLDVSLLEYYIAIFGFSAFSHVSDSEESGRLLEGHLTASGPVTPREEGRVSGTTLLSNYVAWPGEAWTSRMMRDDLSYCTFTDLRSGVDPEAVPMGQILRLDQDYCYFSHQQSPLSPFGLHSPPQIPLHKSEDAALPHSLPLPYHPSYSPPLDQMPPPPLPYFSSLLHVPPLSLPLTVIDEGQDRRGEAPLAMLLQTVEVLRAEYGFVALWTDWFRHVTLRGSLVYGITIFMGCVVEDLTEELRLRTGYSTRQLIETEAGMSREAWRRAMDSSDLAYGGVISLCTTVHSQISEITELQSADCRRTWSPQCTRGGDPTYKDRLIPY</sequence>
<dbReference type="EMBL" id="BQNB010021321">
    <property type="protein sequence ID" value="GJU05150.1"/>
    <property type="molecule type" value="Genomic_DNA"/>
</dbReference>
<dbReference type="Proteomes" id="UP001151760">
    <property type="component" value="Unassembled WGS sequence"/>
</dbReference>
<name>A0ABQ5IZM7_9ASTR</name>
<reference evidence="1" key="1">
    <citation type="journal article" date="2022" name="Int. J. Mol. Sci.">
        <title>Draft Genome of Tanacetum Coccineum: Genomic Comparison of Closely Related Tanacetum-Family Plants.</title>
        <authorList>
            <person name="Yamashiro T."/>
            <person name="Shiraishi A."/>
            <person name="Nakayama K."/>
            <person name="Satake H."/>
        </authorList>
    </citation>
    <scope>NUCLEOTIDE SEQUENCE</scope>
</reference>
<reference evidence="1" key="2">
    <citation type="submission" date="2022-01" db="EMBL/GenBank/DDBJ databases">
        <authorList>
            <person name="Yamashiro T."/>
            <person name="Shiraishi A."/>
            <person name="Satake H."/>
            <person name="Nakayama K."/>
        </authorList>
    </citation>
    <scope>NUCLEOTIDE SEQUENCE</scope>
</reference>
<proteinExistence type="predicted"/>
<comment type="caution">
    <text evidence="1">The sequence shown here is derived from an EMBL/GenBank/DDBJ whole genome shotgun (WGS) entry which is preliminary data.</text>
</comment>
<evidence type="ECO:0000313" key="2">
    <source>
        <dbReference type="Proteomes" id="UP001151760"/>
    </source>
</evidence>
<keyword evidence="2" id="KW-1185">Reference proteome</keyword>
<gene>
    <name evidence="1" type="ORF">Tco_1121580</name>
</gene>
<organism evidence="1 2">
    <name type="scientific">Tanacetum coccineum</name>
    <dbReference type="NCBI Taxonomy" id="301880"/>
    <lineage>
        <taxon>Eukaryota</taxon>
        <taxon>Viridiplantae</taxon>
        <taxon>Streptophyta</taxon>
        <taxon>Embryophyta</taxon>
        <taxon>Tracheophyta</taxon>
        <taxon>Spermatophyta</taxon>
        <taxon>Magnoliopsida</taxon>
        <taxon>eudicotyledons</taxon>
        <taxon>Gunneridae</taxon>
        <taxon>Pentapetalae</taxon>
        <taxon>asterids</taxon>
        <taxon>campanulids</taxon>
        <taxon>Asterales</taxon>
        <taxon>Asteraceae</taxon>
        <taxon>Asteroideae</taxon>
        <taxon>Anthemideae</taxon>
        <taxon>Anthemidinae</taxon>
        <taxon>Tanacetum</taxon>
    </lineage>
</organism>
<accession>A0ABQ5IZM7</accession>
<evidence type="ECO:0000313" key="1">
    <source>
        <dbReference type="EMBL" id="GJU05150.1"/>
    </source>
</evidence>
<protein>
    <submittedName>
        <fullName evidence="1">Uncharacterized protein</fullName>
    </submittedName>
</protein>